<evidence type="ECO:0000313" key="2">
    <source>
        <dbReference type="Proteomes" id="UP001501624"/>
    </source>
</evidence>
<keyword evidence="2" id="KW-1185">Reference proteome</keyword>
<name>A0ABP7IGF8_9PSEU</name>
<comment type="caution">
    <text evidence="1">The sequence shown here is derived from an EMBL/GenBank/DDBJ whole genome shotgun (WGS) entry which is preliminary data.</text>
</comment>
<gene>
    <name evidence="1" type="ORF">GCM10022380_40580</name>
</gene>
<reference evidence="2" key="1">
    <citation type="journal article" date="2019" name="Int. J. Syst. Evol. Microbiol.">
        <title>The Global Catalogue of Microorganisms (GCM) 10K type strain sequencing project: providing services to taxonomists for standard genome sequencing and annotation.</title>
        <authorList>
            <consortium name="The Broad Institute Genomics Platform"/>
            <consortium name="The Broad Institute Genome Sequencing Center for Infectious Disease"/>
            <person name="Wu L."/>
            <person name="Ma J."/>
        </authorList>
    </citation>
    <scope>NUCLEOTIDE SEQUENCE [LARGE SCALE GENOMIC DNA]</scope>
    <source>
        <strain evidence="2">JCM 17017</strain>
    </source>
</reference>
<dbReference type="EMBL" id="BAABCM010000005">
    <property type="protein sequence ID" value="GAA3817895.1"/>
    <property type="molecule type" value="Genomic_DNA"/>
</dbReference>
<accession>A0ABP7IGF8</accession>
<proteinExistence type="predicted"/>
<sequence length="163" mass="18155">MPQFPESYLGGGILALRDWLGVARMSGLEIFVGEWTVEVGFPGAPPARSVFEWILDGTYLAQRTEVPLPEVPDSLSLVGPAQDGGYTQHYFDSRGVARLYTMTFDGARWTLLRETADFTPLHFAQRFTGVFSADGDRIDGAWEKQEPGGDWELDFELVYTRAG</sequence>
<evidence type="ECO:0008006" key="3">
    <source>
        <dbReference type="Google" id="ProtNLM"/>
    </source>
</evidence>
<evidence type="ECO:0000313" key="1">
    <source>
        <dbReference type="EMBL" id="GAA3817895.1"/>
    </source>
</evidence>
<dbReference type="Proteomes" id="UP001501624">
    <property type="component" value="Unassembled WGS sequence"/>
</dbReference>
<organism evidence="1 2">
    <name type="scientific">Amycolatopsis tucumanensis</name>
    <dbReference type="NCBI Taxonomy" id="401106"/>
    <lineage>
        <taxon>Bacteria</taxon>
        <taxon>Bacillati</taxon>
        <taxon>Actinomycetota</taxon>
        <taxon>Actinomycetes</taxon>
        <taxon>Pseudonocardiales</taxon>
        <taxon>Pseudonocardiaceae</taxon>
        <taxon>Amycolatopsis</taxon>
    </lineage>
</organism>
<protein>
    <recommendedName>
        <fullName evidence="3">DUF1579 domain-containing protein</fullName>
    </recommendedName>
</protein>